<protein>
    <recommendedName>
        <fullName evidence="4">GAE domain-containing protein</fullName>
    </recommendedName>
</protein>
<dbReference type="EMBL" id="KN717846">
    <property type="protein sequence ID" value="KJH40114.1"/>
    <property type="molecule type" value="Genomic_DNA"/>
</dbReference>
<dbReference type="STRING" id="29172.A0A0D8X900"/>
<dbReference type="AlphaFoldDB" id="A0A0D8X900"/>
<sequence length="221" mass="24387">MTPAIPRKAKQQPNPLSSATSSVLDDLSALVEGDLFAKQTKSQIFKPTKLSLNDLCIHSSMSNTSVNPIQSSSRLNIESELLAVLPEKISYDPKTVQLANVPPTTMLNKQNIIILLYSCIPQQQQSCTTRCFIVTILNTNVEALRCLRLTITTTNKKALVRLEDKGELVLSAVSPNAPIATVYLMLCVLLLDDIHEIDLDFSVSYVQQYEKSITGNIIIQV</sequence>
<evidence type="ECO:0000256" key="1">
    <source>
        <dbReference type="SAM" id="MobiDB-lite"/>
    </source>
</evidence>
<evidence type="ECO:0000313" key="2">
    <source>
        <dbReference type="EMBL" id="KJH40114.1"/>
    </source>
</evidence>
<accession>A0A0D8X900</accession>
<organism evidence="2 3">
    <name type="scientific">Dictyocaulus viviparus</name>
    <name type="common">Bovine lungworm</name>
    <dbReference type="NCBI Taxonomy" id="29172"/>
    <lineage>
        <taxon>Eukaryota</taxon>
        <taxon>Metazoa</taxon>
        <taxon>Ecdysozoa</taxon>
        <taxon>Nematoda</taxon>
        <taxon>Chromadorea</taxon>
        <taxon>Rhabditida</taxon>
        <taxon>Rhabditina</taxon>
        <taxon>Rhabditomorpha</taxon>
        <taxon>Strongyloidea</taxon>
        <taxon>Metastrongylidae</taxon>
        <taxon>Dictyocaulus</taxon>
    </lineage>
</organism>
<dbReference type="Proteomes" id="UP000053766">
    <property type="component" value="Unassembled WGS sequence"/>
</dbReference>
<reference evidence="3" key="2">
    <citation type="journal article" date="2016" name="Sci. Rep.">
        <title>Dictyocaulus viviparus genome, variome and transcriptome elucidate lungworm biology and support future intervention.</title>
        <authorList>
            <person name="McNulty S.N."/>
            <person name="Strube C."/>
            <person name="Rosa B.A."/>
            <person name="Martin J.C."/>
            <person name="Tyagi R."/>
            <person name="Choi Y.J."/>
            <person name="Wang Q."/>
            <person name="Hallsworth Pepin K."/>
            <person name="Zhang X."/>
            <person name="Ozersky P."/>
            <person name="Wilson R.K."/>
            <person name="Sternberg P.W."/>
            <person name="Gasser R.B."/>
            <person name="Mitreva M."/>
        </authorList>
    </citation>
    <scope>NUCLEOTIDE SEQUENCE [LARGE SCALE GENOMIC DNA]</scope>
    <source>
        <strain evidence="3">HannoverDv2000</strain>
    </source>
</reference>
<gene>
    <name evidence="2" type="ORF">DICVIV_13958</name>
</gene>
<keyword evidence="3" id="KW-1185">Reference proteome</keyword>
<feature type="compositionally biased region" description="Polar residues" evidence="1">
    <location>
        <begin position="11"/>
        <end position="20"/>
    </location>
</feature>
<evidence type="ECO:0008006" key="4">
    <source>
        <dbReference type="Google" id="ProtNLM"/>
    </source>
</evidence>
<proteinExistence type="predicted"/>
<evidence type="ECO:0000313" key="3">
    <source>
        <dbReference type="Proteomes" id="UP000053766"/>
    </source>
</evidence>
<reference evidence="2 3" key="1">
    <citation type="submission" date="2013-11" db="EMBL/GenBank/DDBJ databases">
        <title>Draft genome of the bovine lungworm Dictyocaulus viviparus.</title>
        <authorList>
            <person name="Mitreva M."/>
        </authorList>
    </citation>
    <scope>NUCLEOTIDE SEQUENCE [LARGE SCALE GENOMIC DNA]</scope>
    <source>
        <strain evidence="2 3">HannoverDv2000</strain>
    </source>
</reference>
<feature type="region of interest" description="Disordered" evidence="1">
    <location>
        <begin position="1"/>
        <end position="20"/>
    </location>
</feature>
<name>A0A0D8X900_DICVI</name>
<dbReference type="OrthoDB" id="447025at2759"/>